<sequence length="666" mass="75106">MVFKRLLSCIIVFVCVSVHAQNEKYVMVGWDASLSMVDRVIDNDLKFLENYFKVNKEVKVNLVIFSNAVVENQEIQIRDGNWKPLQERLENIIYDGATNYSALEQVISLNHTDLLLFTDGNQNMVSTVPNFGVKTFIINSNPYKDQFGLNKLLVTNKARIFDYGVLEVREDATDSPKASNSETAEANEPRSPGINLEEVVVTENTKNNKEGRTVRTASGEVDEDRVGVAVQSIGEEDITPIQTNVSQSVQNKFSGVEVKQNQDISQVKMRTDNSMLLNNYGLIVIDGVPQQQSNSNGSSPLANFGFLNPDNIADITVLKGMAATTKYGTLGANGVILITTKSSKAPITNGEKQDLARLKNNIYEEDTDLEEATFTPVYKSLLKSTSPKEAYENYIALRNFNGSSVQFYIDAFNYFKWDNPELAIRVISNVVELFPEDIAKLKSASLALSTIGAFKEVVQINERIISIDPKMVQSYLDIALALRDQGKWQPALDRLLALDKGTTNATVNKEVISKTLDREIRNMLFLHKNELNTTNVDPKYLNNLKYNVRLVFEWNTPRADFELQFVNPQNRFFKWDHSTLSNPERIEDEISNGYSSEEFEFYGDVKGKWVFNATFLGSSSNIKKESFTLKCSIYENFGAPDQTKREVLVNFTEPLQKLNIATLQVK</sequence>
<keyword evidence="2" id="KW-0732">Signal</keyword>
<reference evidence="4 5" key="1">
    <citation type="submission" date="2024-07" db="EMBL/GenBank/DDBJ databases">
        <title>The genome sequence of type strain Sediminicola luteus GDMCC 1.2596T.</title>
        <authorList>
            <person name="Liu Y."/>
        </authorList>
    </citation>
    <scope>NUCLEOTIDE SEQUENCE [LARGE SCALE GENOMIC DNA]</scope>
    <source>
        <strain evidence="4 5">GDMCC 1.2596</strain>
    </source>
</reference>
<organism evidence="4 5">
    <name type="scientific">Sediminicola luteus</name>
    <dbReference type="NCBI Taxonomy" id="319238"/>
    <lineage>
        <taxon>Bacteria</taxon>
        <taxon>Pseudomonadati</taxon>
        <taxon>Bacteroidota</taxon>
        <taxon>Flavobacteriia</taxon>
        <taxon>Flavobacteriales</taxon>
        <taxon>Flavobacteriaceae</taxon>
        <taxon>Sediminicola</taxon>
    </lineage>
</organism>
<dbReference type="InterPro" id="IPR012910">
    <property type="entry name" value="Plug_dom"/>
</dbReference>
<dbReference type="Gene3D" id="2.170.130.10">
    <property type="entry name" value="TonB-dependent receptor, plug domain"/>
    <property type="match status" value="1"/>
</dbReference>
<dbReference type="InterPro" id="IPR037066">
    <property type="entry name" value="Plug_dom_sf"/>
</dbReference>
<evidence type="ECO:0000313" key="5">
    <source>
        <dbReference type="Proteomes" id="UP001549773"/>
    </source>
</evidence>
<evidence type="ECO:0000313" key="4">
    <source>
        <dbReference type="EMBL" id="MET7029342.1"/>
    </source>
</evidence>
<keyword evidence="5" id="KW-1185">Reference proteome</keyword>
<evidence type="ECO:0000256" key="2">
    <source>
        <dbReference type="SAM" id="SignalP"/>
    </source>
</evidence>
<dbReference type="Pfam" id="PF07715">
    <property type="entry name" value="Plug"/>
    <property type="match status" value="1"/>
</dbReference>
<dbReference type="Gene3D" id="1.25.40.10">
    <property type="entry name" value="Tetratricopeptide repeat domain"/>
    <property type="match status" value="1"/>
</dbReference>
<keyword evidence="4" id="KW-0675">Receptor</keyword>
<gene>
    <name evidence="4" type="ORF">ABXZ32_08035</name>
</gene>
<dbReference type="SUPFAM" id="SSF48452">
    <property type="entry name" value="TPR-like"/>
    <property type="match status" value="1"/>
</dbReference>
<dbReference type="Proteomes" id="UP001549773">
    <property type="component" value="Unassembled WGS sequence"/>
</dbReference>
<evidence type="ECO:0000256" key="1">
    <source>
        <dbReference type="SAM" id="MobiDB-lite"/>
    </source>
</evidence>
<dbReference type="InterPro" id="IPR011990">
    <property type="entry name" value="TPR-like_helical_dom_sf"/>
</dbReference>
<name>A0ABV2TWR1_9FLAO</name>
<feature type="signal peptide" evidence="2">
    <location>
        <begin position="1"/>
        <end position="20"/>
    </location>
</feature>
<evidence type="ECO:0000259" key="3">
    <source>
        <dbReference type="Pfam" id="PF07715"/>
    </source>
</evidence>
<proteinExistence type="predicted"/>
<feature type="domain" description="TonB-dependent receptor plug" evidence="3">
    <location>
        <begin position="225"/>
        <end position="335"/>
    </location>
</feature>
<dbReference type="EMBL" id="JBEWYP010000003">
    <property type="protein sequence ID" value="MET7029342.1"/>
    <property type="molecule type" value="Genomic_DNA"/>
</dbReference>
<feature type="region of interest" description="Disordered" evidence="1">
    <location>
        <begin position="171"/>
        <end position="195"/>
    </location>
</feature>
<accession>A0ABV2TWR1</accession>
<protein>
    <submittedName>
        <fullName evidence="4">TonB-dependent receptor plug domain-containing protein</fullName>
    </submittedName>
</protein>
<feature type="chain" id="PRO_5045218300" evidence="2">
    <location>
        <begin position="21"/>
        <end position="666"/>
    </location>
</feature>
<comment type="caution">
    <text evidence="4">The sequence shown here is derived from an EMBL/GenBank/DDBJ whole genome shotgun (WGS) entry which is preliminary data.</text>
</comment>
<dbReference type="SUPFAM" id="SSF56935">
    <property type="entry name" value="Porins"/>
    <property type="match status" value="1"/>
</dbReference>
<dbReference type="RefSeq" id="WP_354618159.1">
    <property type="nucleotide sequence ID" value="NZ_JBEWYP010000003.1"/>
</dbReference>